<protein>
    <submittedName>
        <fullName evidence="1">Uncharacterized protein</fullName>
    </submittedName>
</protein>
<reference evidence="1" key="1">
    <citation type="submission" date="2012-11" db="EMBL/GenBank/DDBJ databases">
        <title>Dependencies among metagenomic species, viruses, plasmids and units of genetic variation.</title>
        <authorList>
            <person name="Nielsen H.B."/>
            <person name="Almeida M."/>
            <person name="Juncker A.S."/>
            <person name="Rasmussen S."/>
            <person name="Li J."/>
            <person name="Sunagawa S."/>
            <person name="Plichta D."/>
            <person name="Gautier L."/>
            <person name="Le Chatelier E."/>
            <person name="Peletier E."/>
            <person name="Bonde I."/>
            <person name="Nielsen T."/>
            <person name="Manichanh C."/>
            <person name="Arumugam M."/>
            <person name="Batto J."/>
            <person name="Santos M.B.Q.D."/>
            <person name="Blom N."/>
            <person name="Borruel N."/>
            <person name="Burgdorf K.S."/>
            <person name="Boumezbeur F."/>
            <person name="Casellas F."/>
            <person name="Dore J."/>
            <person name="Guarner F."/>
            <person name="Hansen T."/>
            <person name="Hildebrand F."/>
            <person name="Kaas R.S."/>
            <person name="Kennedy S."/>
            <person name="Kristiansen K."/>
            <person name="Kultima J.R."/>
            <person name="Leonard P."/>
            <person name="Levenez F."/>
            <person name="Lund O."/>
            <person name="Moumen B."/>
            <person name="Le Paslier D."/>
            <person name="Pons N."/>
            <person name="Pedersen O."/>
            <person name="Prifti E."/>
            <person name="Qin J."/>
            <person name="Raes J."/>
            <person name="Tap J."/>
            <person name="Tims S."/>
            <person name="Ussery D.W."/>
            <person name="Yamada T."/>
            <person name="MetaHit consortium"/>
            <person name="Renault P."/>
            <person name="Sicheritz-Ponten T."/>
            <person name="Bork P."/>
            <person name="Wang J."/>
            <person name="Brunak S."/>
            <person name="Ehrlich S.D."/>
        </authorList>
    </citation>
    <scope>NUCLEOTIDE SEQUENCE [LARGE SCALE GENOMIC DNA]</scope>
</reference>
<name>R7H6L3_9BACT</name>
<gene>
    <name evidence="1" type="ORF">BN741_00490</name>
</gene>
<dbReference type="AlphaFoldDB" id="R7H6L3"/>
<comment type="caution">
    <text evidence="1">The sequence shown here is derived from an EMBL/GenBank/DDBJ whole genome shotgun (WGS) entry which is preliminary data.</text>
</comment>
<accession>R7H6L3</accession>
<sequence length="37" mass="4408">MKEAVKEQLQPILPYTFKYLTDPDFNGTLMTKYIQLE</sequence>
<organism evidence="1 2">
    <name type="scientific">Leyella stercorea CAG:629</name>
    <dbReference type="NCBI Taxonomy" id="1263103"/>
    <lineage>
        <taxon>Bacteria</taxon>
        <taxon>Pseudomonadati</taxon>
        <taxon>Bacteroidota</taxon>
        <taxon>Bacteroidia</taxon>
        <taxon>Bacteroidales</taxon>
        <taxon>Prevotellaceae</taxon>
        <taxon>Leyella</taxon>
    </lineage>
</organism>
<evidence type="ECO:0000313" key="1">
    <source>
        <dbReference type="EMBL" id="CDE35030.1"/>
    </source>
</evidence>
<dbReference type="Proteomes" id="UP000018072">
    <property type="component" value="Unassembled WGS sequence"/>
</dbReference>
<proteinExistence type="predicted"/>
<dbReference type="EMBL" id="CBIT010000297">
    <property type="protein sequence ID" value="CDE35030.1"/>
    <property type="molecule type" value="Genomic_DNA"/>
</dbReference>
<evidence type="ECO:0000313" key="2">
    <source>
        <dbReference type="Proteomes" id="UP000018072"/>
    </source>
</evidence>